<evidence type="ECO:0000259" key="2">
    <source>
        <dbReference type="Pfam" id="PF14303"/>
    </source>
</evidence>
<accession>A0A8T0HPS2</accession>
<proteinExistence type="predicted"/>
<dbReference type="Proteomes" id="UP000822688">
    <property type="component" value="Chromosome V"/>
</dbReference>
<dbReference type="Pfam" id="PF14303">
    <property type="entry name" value="NAM-associated"/>
    <property type="match status" value="1"/>
</dbReference>
<evidence type="ECO:0000256" key="1">
    <source>
        <dbReference type="SAM" id="MobiDB-lite"/>
    </source>
</evidence>
<keyword evidence="4" id="KW-1185">Reference proteome</keyword>
<comment type="caution">
    <text evidence="3">The sequence shown here is derived from an EMBL/GenBank/DDBJ whole genome shotgun (WGS) entry which is preliminary data.</text>
</comment>
<dbReference type="InterPro" id="IPR029466">
    <property type="entry name" value="NAM-associated_C"/>
</dbReference>
<reference evidence="3" key="1">
    <citation type="submission" date="2020-06" db="EMBL/GenBank/DDBJ databases">
        <title>WGS assembly of Ceratodon purpureus strain R40.</title>
        <authorList>
            <person name="Carey S.B."/>
            <person name="Jenkins J."/>
            <person name="Shu S."/>
            <person name="Lovell J.T."/>
            <person name="Sreedasyam A."/>
            <person name="Maumus F."/>
            <person name="Tiley G.P."/>
            <person name="Fernandez-Pozo N."/>
            <person name="Barry K."/>
            <person name="Chen C."/>
            <person name="Wang M."/>
            <person name="Lipzen A."/>
            <person name="Daum C."/>
            <person name="Saski C.A."/>
            <person name="Payton A.C."/>
            <person name="Mcbreen J.C."/>
            <person name="Conrad R.E."/>
            <person name="Kollar L.M."/>
            <person name="Olsson S."/>
            <person name="Huttunen S."/>
            <person name="Landis J.B."/>
            <person name="Wickett N.J."/>
            <person name="Johnson M.G."/>
            <person name="Rensing S.A."/>
            <person name="Grimwood J."/>
            <person name="Schmutz J."/>
            <person name="Mcdaniel S.F."/>
        </authorList>
    </citation>
    <scope>NUCLEOTIDE SEQUENCE</scope>
    <source>
        <strain evidence="3">R40</strain>
    </source>
</reference>
<dbReference type="PANTHER" id="PTHR45125:SF3">
    <property type="entry name" value="NO-APICAL-MERISTEM-ASSOCIATED CARBOXY-TERMINAL DOMAIN PROTEIN"/>
    <property type="match status" value="1"/>
</dbReference>
<protein>
    <recommendedName>
        <fullName evidence="2">No apical meristem-associated C-terminal domain-containing protein</fullName>
    </recommendedName>
</protein>
<feature type="domain" description="No apical meristem-associated C-terminal" evidence="2">
    <location>
        <begin position="132"/>
        <end position="275"/>
    </location>
</feature>
<feature type="region of interest" description="Disordered" evidence="1">
    <location>
        <begin position="1"/>
        <end position="20"/>
    </location>
</feature>
<evidence type="ECO:0000313" key="3">
    <source>
        <dbReference type="EMBL" id="KAG0572950.1"/>
    </source>
</evidence>
<dbReference type="PANTHER" id="PTHR45125">
    <property type="entry name" value="F21J9.4-RELATED"/>
    <property type="match status" value="1"/>
</dbReference>
<name>A0A8T0HPS2_CERPU</name>
<dbReference type="AlphaFoldDB" id="A0A8T0HPS2"/>
<organism evidence="3 4">
    <name type="scientific">Ceratodon purpureus</name>
    <name type="common">Fire moss</name>
    <name type="synonym">Dicranum purpureum</name>
    <dbReference type="NCBI Taxonomy" id="3225"/>
    <lineage>
        <taxon>Eukaryota</taxon>
        <taxon>Viridiplantae</taxon>
        <taxon>Streptophyta</taxon>
        <taxon>Embryophyta</taxon>
        <taxon>Bryophyta</taxon>
        <taxon>Bryophytina</taxon>
        <taxon>Bryopsida</taxon>
        <taxon>Dicranidae</taxon>
        <taxon>Pseudoditrichales</taxon>
        <taxon>Ditrichaceae</taxon>
        <taxon>Ceratodon</taxon>
    </lineage>
</organism>
<sequence>MVIGRRKQAERVAEEGGPVRPGVKGGNFCRDEEEQLCRSVLHVTQDCIVGNQQRVGVFWKRITIHYKENQPQGPRPQRSLETKWGTIKHDVSKFIGVYSQVVRLNRSGSSVGDTMRRAHELYRTKNNKGLDFQFEHCWLLLKDHPKWAEGWIHVKPPTPKRKAPPTTEDQDCSKFVDMEQGAGVVSQGGGGSVEGTTAVAARMYQGRPGGTKQAKEDQQFSKTRESLMFALAEATKNMAAAHKRKCSLLEDQNLLMLKSMPDADVVEREYLRLRKHEEL</sequence>
<evidence type="ECO:0000313" key="4">
    <source>
        <dbReference type="Proteomes" id="UP000822688"/>
    </source>
</evidence>
<dbReference type="EMBL" id="CM026426">
    <property type="protein sequence ID" value="KAG0572950.1"/>
    <property type="molecule type" value="Genomic_DNA"/>
</dbReference>
<gene>
    <name evidence="3" type="ORF">KC19_VG137000</name>
</gene>